<evidence type="ECO:0000256" key="1">
    <source>
        <dbReference type="SAM" id="Phobius"/>
    </source>
</evidence>
<dbReference type="GO" id="GO:0007032">
    <property type="term" value="P:endosome organization"/>
    <property type="evidence" value="ECO:0007669"/>
    <property type="project" value="InterPro"/>
</dbReference>
<evidence type="ECO:0000313" key="3">
    <source>
        <dbReference type="EMBL" id="CAI8019269.1"/>
    </source>
</evidence>
<dbReference type="PANTHER" id="PTHR36983:SF2">
    <property type="entry name" value="DNAJ HOMOLOG SUBFAMILY C MEMBER 13"/>
    <property type="match status" value="1"/>
</dbReference>
<dbReference type="InterPro" id="IPR044978">
    <property type="entry name" value="GRV2/DNAJC13"/>
</dbReference>
<feature type="non-terminal residue" evidence="3">
    <location>
        <position position="1"/>
    </location>
</feature>
<dbReference type="Pfam" id="PF19432">
    <property type="entry name" value="RME-8_N"/>
    <property type="match status" value="1"/>
</dbReference>
<dbReference type="GO" id="GO:0010008">
    <property type="term" value="C:endosome membrane"/>
    <property type="evidence" value="ECO:0007669"/>
    <property type="project" value="TreeGrafter"/>
</dbReference>
<dbReference type="EMBL" id="CASHTH010001739">
    <property type="protein sequence ID" value="CAI8019269.1"/>
    <property type="molecule type" value="Genomic_DNA"/>
</dbReference>
<dbReference type="GO" id="GO:0006898">
    <property type="term" value="P:receptor-mediated endocytosis"/>
    <property type="evidence" value="ECO:0007669"/>
    <property type="project" value="TreeGrafter"/>
</dbReference>
<keyword evidence="1" id="KW-0812">Transmembrane</keyword>
<evidence type="ECO:0000313" key="4">
    <source>
        <dbReference type="Proteomes" id="UP001174909"/>
    </source>
</evidence>
<dbReference type="PANTHER" id="PTHR36983">
    <property type="entry name" value="DNAJ HOMOLOG SUBFAMILY C MEMBER 13"/>
    <property type="match status" value="1"/>
</dbReference>
<dbReference type="AlphaFoldDB" id="A0AA35WG46"/>
<gene>
    <name evidence="3" type="ORF">GBAR_LOCUS11597</name>
</gene>
<keyword evidence="1" id="KW-0472">Membrane</keyword>
<protein>
    <submittedName>
        <fullName evidence="3">DnaJ homolog subfamily C member 13</fullName>
    </submittedName>
</protein>
<organism evidence="3 4">
    <name type="scientific">Geodia barretti</name>
    <name type="common">Barrett's horny sponge</name>
    <dbReference type="NCBI Taxonomy" id="519541"/>
    <lineage>
        <taxon>Eukaryota</taxon>
        <taxon>Metazoa</taxon>
        <taxon>Porifera</taxon>
        <taxon>Demospongiae</taxon>
        <taxon>Heteroscleromorpha</taxon>
        <taxon>Tetractinellida</taxon>
        <taxon>Astrophorina</taxon>
        <taxon>Geodiidae</taxon>
        <taxon>Geodia</taxon>
    </lineage>
</organism>
<proteinExistence type="predicted"/>
<feature type="domain" description="DnaJ homologue subfamily C GRV2/DNAJC13 N-terminal" evidence="2">
    <location>
        <begin position="19"/>
        <end position="164"/>
    </location>
</feature>
<keyword evidence="4" id="KW-1185">Reference proteome</keyword>
<accession>A0AA35WG46</accession>
<comment type="caution">
    <text evidence="3">The sequence shown here is derived from an EMBL/GenBank/DDBJ whole genome shotgun (WGS) entry which is preliminary data.</text>
</comment>
<dbReference type="Proteomes" id="UP001174909">
    <property type="component" value="Unassembled WGS sequence"/>
</dbReference>
<dbReference type="InterPro" id="IPR045802">
    <property type="entry name" value="GRV2/DNAJC13_N"/>
</dbReference>
<sequence length="166" mass="19486">CPVVIGERSKQLPLACWTKSVYLAVFLSAAFTFSLCRQLSRHLVGLWVTGNPTANALLHRVLPLGLMQYLKSNEKVPEEADRMHVRDNLKAVQTLSKRRINKLELTLIHWRTRLRSKPQRDTTAQRPVTLRKRRQQIKTEDNWPLFYYQFNEDHSLSTLIWNYKAT</sequence>
<keyword evidence="1" id="KW-1133">Transmembrane helix</keyword>
<feature type="transmembrane region" description="Helical" evidence="1">
    <location>
        <begin position="20"/>
        <end position="36"/>
    </location>
</feature>
<reference evidence="3" key="1">
    <citation type="submission" date="2023-03" db="EMBL/GenBank/DDBJ databases">
        <authorList>
            <person name="Steffen K."/>
            <person name="Cardenas P."/>
        </authorList>
    </citation>
    <scope>NUCLEOTIDE SEQUENCE</scope>
</reference>
<name>A0AA35WG46_GEOBA</name>
<dbReference type="GO" id="GO:2000641">
    <property type="term" value="P:regulation of early endosome to late endosome transport"/>
    <property type="evidence" value="ECO:0007669"/>
    <property type="project" value="InterPro"/>
</dbReference>
<evidence type="ECO:0000259" key="2">
    <source>
        <dbReference type="Pfam" id="PF19432"/>
    </source>
</evidence>